<evidence type="ECO:0000313" key="3">
    <source>
        <dbReference type="Proteomes" id="UP000249163"/>
    </source>
</evidence>
<proteinExistence type="predicted"/>
<accession>A0AAD0KR19</accession>
<feature type="transmembrane region" description="Helical" evidence="1">
    <location>
        <begin position="7"/>
        <end position="28"/>
    </location>
</feature>
<feature type="transmembrane region" description="Helical" evidence="1">
    <location>
        <begin position="34"/>
        <end position="54"/>
    </location>
</feature>
<protein>
    <submittedName>
        <fullName evidence="2">Uncharacterized protein</fullName>
    </submittedName>
</protein>
<keyword evidence="1" id="KW-0812">Transmembrane</keyword>
<feature type="transmembrane region" description="Helical" evidence="1">
    <location>
        <begin position="66"/>
        <end position="83"/>
    </location>
</feature>
<dbReference type="RefSeq" id="WP_111505193.1">
    <property type="nucleotide sequence ID" value="NZ_CP021965.1"/>
</dbReference>
<organism evidence="2 3">
    <name type="scientific">Paenibacillus odorifer</name>
    <dbReference type="NCBI Taxonomy" id="189426"/>
    <lineage>
        <taxon>Bacteria</taxon>
        <taxon>Bacillati</taxon>
        <taxon>Bacillota</taxon>
        <taxon>Bacilli</taxon>
        <taxon>Bacillales</taxon>
        <taxon>Paenibacillaceae</taxon>
        <taxon>Paenibacillus</taxon>
    </lineage>
</organism>
<gene>
    <name evidence="2" type="ORF">CD191_22475</name>
</gene>
<sequence length="105" mass="12049">MEKAVKTILLAMIPSILAIFLLIEYFPYTGLGRILSIPITLFFNIIILLISLLITRKIKSKVYKSFYWITVISISVLVAIIMHPQENSPSVLSQIRELIFPHTFK</sequence>
<keyword evidence="1" id="KW-1133">Transmembrane helix</keyword>
<keyword evidence="1" id="KW-0472">Membrane</keyword>
<dbReference type="EMBL" id="CP021965">
    <property type="protein sequence ID" value="AWV35178.1"/>
    <property type="molecule type" value="Genomic_DNA"/>
</dbReference>
<dbReference type="AlphaFoldDB" id="A0AAD0KR19"/>
<name>A0AAD0KR19_9BACL</name>
<reference evidence="2 3" key="1">
    <citation type="submission" date="2017-06" db="EMBL/GenBank/DDBJ databases">
        <title>Complete genome sequence of Paenibacillus odorifer CBA7130.</title>
        <authorList>
            <person name="Nam Y.-D."/>
            <person name="Kang J."/>
            <person name="Chung W.-H."/>
        </authorList>
    </citation>
    <scope>NUCLEOTIDE SEQUENCE [LARGE SCALE GENOMIC DNA]</scope>
    <source>
        <strain evidence="2 3">CBA7130</strain>
    </source>
</reference>
<evidence type="ECO:0000256" key="1">
    <source>
        <dbReference type="SAM" id="Phobius"/>
    </source>
</evidence>
<dbReference type="Proteomes" id="UP000249163">
    <property type="component" value="Chromosome"/>
</dbReference>
<evidence type="ECO:0000313" key="2">
    <source>
        <dbReference type="EMBL" id="AWV35178.1"/>
    </source>
</evidence>